<feature type="domain" description="NECAP PHear" evidence="2">
    <location>
        <begin position="3"/>
        <end position="157"/>
    </location>
</feature>
<accession>A0A8S1K5J6</accession>
<feature type="compositionally biased region" description="Basic and acidic residues" evidence="1">
    <location>
        <begin position="269"/>
        <end position="278"/>
    </location>
</feature>
<comment type="caution">
    <text evidence="3">The sequence shown here is derived from an EMBL/GenBank/DDBJ whole genome shotgun (WGS) entry which is preliminary data.</text>
</comment>
<feature type="compositionally biased region" description="Low complexity" evidence="1">
    <location>
        <begin position="221"/>
        <end position="268"/>
    </location>
</feature>
<feature type="region of interest" description="Disordered" evidence="1">
    <location>
        <begin position="161"/>
        <end position="278"/>
    </location>
</feature>
<dbReference type="EMBL" id="CAJJDM010000011">
    <property type="protein sequence ID" value="CAD8049981.1"/>
    <property type="molecule type" value="Genomic_DNA"/>
</dbReference>
<evidence type="ECO:0000313" key="4">
    <source>
        <dbReference type="Proteomes" id="UP000688137"/>
    </source>
</evidence>
<dbReference type="InterPro" id="IPR012466">
    <property type="entry name" value="NECAP_PHear"/>
</dbReference>
<name>A0A8S1K5J6_PARPR</name>
<dbReference type="GO" id="GO:0006897">
    <property type="term" value="P:endocytosis"/>
    <property type="evidence" value="ECO:0007669"/>
    <property type="project" value="InterPro"/>
</dbReference>
<dbReference type="AlphaFoldDB" id="A0A8S1K5J6"/>
<dbReference type="GO" id="GO:0030125">
    <property type="term" value="C:clathrin vesicle coat"/>
    <property type="evidence" value="ECO:0007669"/>
    <property type="project" value="TreeGrafter"/>
</dbReference>
<dbReference type="FunFam" id="2.30.29.30:FF:000873">
    <property type="entry name" value="Uncharacterized protein"/>
    <property type="match status" value="1"/>
</dbReference>
<dbReference type="Pfam" id="PF07933">
    <property type="entry name" value="DUF1681"/>
    <property type="match status" value="1"/>
</dbReference>
<dbReference type="Proteomes" id="UP000688137">
    <property type="component" value="Unassembled WGS sequence"/>
</dbReference>
<proteinExistence type="predicted"/>
<evidence type="ECO:0000256" key="1">
    <source>
        <dbReference type="SAM" id="MobiDB-lite"/>
    </source>
</evidence>
<protein>
    <recommendedName>
        <fullName evidence="2">NECAP PHear domain-containing protein</fullName>
    </recommendedName>
</protein>
<dbReference type="OMA" id="NEGHRAQ"/>
<evidence type="ECO:0000313" key="3">
    <source>
        <dbReference type="EMBL" id="CAD8049981.1"/>
    </source>
</evidence>
<sequence>MSIEYVLLVKQQQVCLFKIPPVSSSKGYYLDDWKEMFWEGGIKLTEKGGQLTLYFIDKNTSAVQTFVNFPDNPYQAIEKTVDSQRGYAIRLVTPTGGHQWVGCVFRDRNDAFDFNEKILKFISDREMERNPEKFKNEFQPQQDFSLKQGQKIQISLGEGNHQMKQNQQKGSTNLSEFKFAPPPDASDFGQFSQPTQQSQAQSIQNSWGNFDFNSWNQPSVPQQNAFQQASPQQQFGFGQQSQSQPQQQFNLQAQAFTNQSQPQQQNQAKSKELNLLDL</sequence>
<dbReference type="PANTHER" id="PTHR12847">
    <property type="entry name" value="ATP-BINDING CASSETTE ABC TRANSPORTER-RELATED"/>
    <property type="match status" value="1"/>
</dbReference>
<reference evidence="3" key="1">
    <citation type="submission" date="2021-01" db="EMBL/GenBank/DDBJ databases">
        <authorList>
            <consortium name="Genoscope - CEA"/>
            <person name="William W."/>
        </authorList>
    </citation>
    <scope>NUCLEOTIDE SEQUENCE</scope>
</reference>
<organism evidence="3 4">
    <name type="scientific">Paramecium primaurelia</name>
    <dbReference type="NCBI Taxonomy" id="5886"/>
    <lineage>
        <taxon>Eukaryota</taxon>
        <taxon>Sar</taxon>
        <taxon>Alveolata</taxon>
        <taxon>Ciliophora</taxon>
        <taxon>Intramacronucleata</taxon>
        <taxon>Oligohymenophorea</taxon>
        <taxon>Peniculida</taxon>
        <taxon>Parameciidae</taxon>
        <taxon>Paramecium</taxon>
    </lineage>
</organism>
<dbReference type="PANTHER" id="PTHR12847:SF9">
    <property type="entry name" value="NECAP-LIKE PROTEIN CG9132"/>
    <property type="match status" value="1"/>
</dbReference>
<feature type="compositionally biased region" description="Low complexity" evidence="1">
    <location>
        <begin position="190"/>
        <end position="206"/>
    </location>
</feature>
<gene>
    <name evidence="3" type="ORF">PPRIM_AZ9-3.1.T0140262</name>
</gene>
<feature type="compositionally biased region" description="Polar residues" evidence="1">
    <location>
        <begin position="207"/>
        <end position="220"/>
    </location>
</feature>
<feature type="compositionally biased region" description="Polar residues" evidence="1">
    <location>
        <begin position="162"/>
        <end position="175"/>
    </location>
</feature>
<evidence type="ECO:0000259" key="2">
    <source>
        <dbReference type="Pfam" id="PF07933"/>
    </source>
</evidence>
<keyword evidence="4" id="KW-1185">Reference proteome</keyword>